<evidence type="ECO:0000313" key="2">
    <source>
        <dbReference type="EMBL" id="SFR97388.1"/>
    </source>
</evidence>
<name>A0A1I6L277_9EURY</name>
<reference evidence="2 3" key="1">
    <citation type="submission" date="2016-10" db="EMBL/GenBank/DDBJ databases">
        <authorList>
            <person name="de Groot N.N."/>
        </authorList>
    </citation>
    <scope>NUCLEOTIDE SEQUENCE [LARGE SCALE GENOMIC DNA]</scope>
    <source>
        <strain evidence="2 3">CGMCC 1.10457</strain>
    </source>
</reference>
<dbReference type="GO" id="GO:0016787">
    <property type="term" value="F:hydrolase activity"/>
    <property type="evidence" value="ECO:0007669"/>
    <property type="project" value="InterPro"/>
</dbReference>
<dbReference type="STRING" id="767519.SAMN05216559_1843"/>
<sequence length="412" mass="45441">MANGDPIEPDVIADTYEGLSNLYTAVSRLADARESITGYSDSLLHRYAELINERRGEFGAATAARNQFSMGEYREQCEDTFATIETEQLTTEERQPLEWLGIVDQDETFHIPCAPRTGRRLPLWPVDRGLNVENHLLEEFTVPQQPLTIFHVSDTHLGYRNRTRPGGGGNTHWVDDADSLAGFRAVLERAIDEEVDAVIHTGDLFDHDVDQETLDTAVAALESLAEEGIPFYYILGDHDRLATGGDIPHAGDAMSRLESATGSETTVHCSSAGDRIGNSAVTVFGVDSTGIGFDEIQGSYTLDDWSPDDIKLDHRNTSELNILCLHQRPGPISFPDLIANIREQNVSLDVILLGHEHSPPFDGEWQTEINGVTVSYAGPTIPISSYFGDRPAGYNRIRIGSNGNFSVDRRTL</sequence>
<evidence type="ECO:0000313" key="3">
    <source>
        <dbReference type="Proteomes" id="UP000199062"/>
    </source>
</evidence>
<dbReference type="SUPFAM" id="SSF56300">
    <property type="entry name" value="Metallo-dependent phosphatases"/>
    <property type="match status" value="1"/>
</dbReference>
<dbReference type="InterPro" id="IPR050535">
    <property type="entry name" value="DNA_Repair-Maintenance_Comp"/>
</dbReference>
<dbReference type="InterPro" id="IPR029052">
    <property type="entry name" value="Metallo-depent_PP-like"/>
</dbReference>
<dbReference type="Pfam" id="PF00149">
    <property type="entry name" value="Metallophos"/>
    <property type="match status" value="1"/>
</dbReference>
<feature type="domain" description="Calcineurin-like phosphoesterase" evidence="1">
    <location>
        <begin position="148"/>
        <end position="359"/>
    </location>
</feature>
<accession>A0A1I6L277</accession>
<dbReference type="InterPro" id="IPR004843">
    <property type="entry name" value="Calcineurin-like_PHP"/>
</dbReference>
<dbReference type="RefSeq" id="WP_089816085.1">
    <property type="nucleotide sequence ID" value="NZ_FOZK01000002.1"/>
</dbReference>
<dbReference type="PANTHER" id="PTHR30337:SF0">
    <property type="entry name" value="NUCLEASE SBCCD SUBUNIT D"/>
    <property type="match status" value="1"/>
</dbReference>
<organism evidence="2 3">
    <name type="scientific">Halomicrobium zhouii</name>
    <dbReference type="NCBI Taxonomy" id="767519"/>
    <lineage>
        <taxon>Archaea</taxon>
        <taxon>Methanobacteriati</taxon>
        <taxon>Methanobacteriota</taxon>
        <taxon>Stenosarchaea group</taxon>
        <taxon>Halobacteria</taxon>
        <taxon>Halobacteriales</taxon>
        <taxon>Haloarculaceae</taxon>
        <taxon>Halomicrobium</taxon>
    </lineage>
</organism>
<proteinExistence type="predicted"/>
<evidence type="ECO:0000259" key="1">
    <source>
        <dbReference type="Pfam" id="PF00149"/>
    </source>
</evidence>
<dbReference type="Proteomes" id="UP000199062">
    <property type="component" value="Unassembled WGS sequence"/>
</dbReference>
<dbReference type="Gene3D" id="3.60.21.10">
    <property type="match status" value="1"/>
</dbReference>
<gene>
    <name evidence="2" type="ORF">SAMN05216559_1843</name>
</gene>
<dbReference type="PANTHER" id="PTHR30337">
    <property type="entry name" value="COMPONENT OF ATP-DEPENDENT DSDNA EXONUCLEASE"/>
    <property type="match status" value="1"/>
</dbReference>
<dbReference type="EMBL" id="FOZK01000002">
    <property type="protein sequence ID" value="SFR97388.1"/>
    <property type="molecule type" value="Genomic_DNA"/>
</dbReference>
<keyword evidence="3" id="KW-1185">Reference proteome</keyword>
<dbReference type="OrthoDB" id="11638at2157"/>
<protein>
    <submittedName>
        <fullName evidence="2">Calcineurin-like phosphoesterase</fullName>
    </submittedName>
</protein>
<dbReference type="AlphaFoldDB" id="A0A1I6L277"/>